<keyword evidence="3" id="KW-0677">Repeat</keyword>
<accession>A0A438FQF9</accession>
<dbReference type="InterPro" id="IPR032675">
    <property type="entry name" value="LRR_dom_sf"/>
</dbReference>
<proteinExistence type="inferred from homology"/>
<keyword evidence="2" id="KW-0433">Leucine-rich repeat</keyword>
<evidence type="ECO:0000256" key="1">
    <source>
        <dbReference type="ARBA" id="ARBA00009592"/>
    </source>
</evidence>
<dbReference type="AlphaFoldDB" id="A0A438FQF9"/>
<protein>
    <submittedName>
        <fullName evidence="4">Uncharacterized protein</fullName>
    </submittedName>
</protein>
<dbReference type="Proteomes" id="UP000288805">
    <property type="component" value="Unassembled WGS sequence"/>
</dbReference>
<name>A0A438FQF9_VITVI</name>
<gene>
    <name evidence="4" type="ORF">CK203_064427</name>
</gene>
<dbReference type="Gene3D" id="3.80.10.10">
    <property type="entry name" value="Ribonuclease Inhibitor"/>
    <property type="match status" value="1"/>
</dbReference>
<sequence length="121" mass="14025">MVELNFLAVFTVAHNNLSGRTLERKFQFATFEQSSYEGNPLLCELPLERICIPTSAPPAVKPLVSNNKENNSWEAKFLWSFEGSFRVAFLGIVVFLYLNSYYRELLFYFIGEHVSFLQLRC</sequence>
<evidence type="ECO:0000313" key="4">
    <source>
        <dbReference type="EMBL" id="RVW62188.1"/>
    </source>
</evidence>
<evidence type="ECO:0000256" key="3">
    <source>
        <dbReference type="ARBA" id="ARBA00022737"/>
    </source>
</evidence>
<dbReference type="PANTHER" id="PTHR48062:SF21">
    <property type="entry name" value="RECEPTOR-LIKE PROTEIN 12"/>
    <property type="match status" value="1"/>
</dbReference>
<evidence type="ECO:0000313" key="5">
    <source>
        <dbReference type="Proteomes" id="UP000288805"/>
    </source>
</evidence>
<comment type="caution">
    <text evidence="4">The sequence shown here is derived from an EMBL/GenBank/DDBJ whole genome shotgun (WGS) entry which is preliminary data.</text>
</comment>
<reference evidence="4 5" key="1">
    <citation type="journal article" date="2018" name="PLoS Genet.">
        <title>Population sequencing reveals clonal diversity and ancestral inbreeding in the grapevine cultivar Chardonnay.</title>
        <authorList>
            <person name="Roach M.J."/>
            <person name="Johnson D.L."/>
            <person name="Bohlmann J."/>
            <person name="van Vuuren H.J."/>
            <person name="Jones S.J."/>
            <person name="Pretorius I.S."/>
            <person name="Schmidt S.A."/>
            <person name="Borneman A.R."/>
        </authorList>
    </citation>
    <scope>NUCLEOTIDE SEQUENCE [LARGE SCALE GENOMIC DNA]</scope>
    <source>
        <strain evidence="5">cv. Chardonnay</strain>
        <tissue evidence="4">Leaf</tissue>
    </source>
</reference>
<dbReference type="PANTHER" id="PTHR48062">
    <property type="entry name" value="RECEPTOR-LIKE PROTEIN 14"/>
    <property type="match status" value="1"/>
</dbReference>
<organism evidence="4 5">
    <name type="scientific">Vitis vinifera</name>
    <name type="common">Grape</name>
    <dbReference type="NCBI Taxonomy" id="29760"/>
    <lineage>
        <taxon>Eukaryota</taxon>
        <taxon>Viridiplantae</taxon>
        <taxon>Streptophyta</taxon>
        <taxon>Embryophyta</taxon>
        <taxon>Tracheophyta</taxon>
        <taxon>Spermatophyta</taxon>
        <taxon>Magnoliopsida</taxon>
        <taxon>eudicotyledons</taxon>
        <taxon>Gunneridae</taxon>
        <taxon>Pentapetalae</taxon>
        <taxon>rosids</taxon>
        <taxon>Vitales</taxon>
        <taxon>Vitaceae</taxon>
        <taxon>Viteae</taxon>
        <taxon>Vitis</taxon>
    </lineage>
</organism>
<evidence type="ECO:0000256" key="2">
    <source>
        <dbReference type="ARBA" id="ARBA00022614"/>
    </source>
</evidence>
<dbReference type="InterPro" id="IPR051502">
    <property type="entry name" value="RLP_Defense_Trigger"/>
</dbReference>
<comment type="similarity">
    <text evidence="1">Belongs to the RLP family.</text>
</comment>
<dbReference type="EMBL" id="QGNW01000783">
    <property type="protein sequence ID" value="RVW62188.1"/>
    <property type="molecule type" value="Genomic_DNA"/>
</dbReference>